<evidence type="ECO:0000259" key="3">
    <source>
        <dbReference type="Pfam" id="PF00266"/>
    </source>
</evidence>
<comment type="caution">
    <text evidence="4">The sequence shown here is derived from an EMBL/GenBank/DDBJ whole genome shotgun (WGS) entry which is preliminary data.</text>
</comment>
<dbReference type="EMBL" id="JACOON010000007">
    <property type="protein sequence ID" value="MBC5649290.1"/>
    <property type="molecule type" value="Genomic_DNA"/>
</dbReference>
<gene>
    <name evidence="4" type="ORF">H8S18_13160</name>
</gene>
<protein>
    <submittedName>
        <fullName evidence="4">Cysteine desulfurase</fullName>
    </submittedName>
</protein>
<dbReference type="InterPro" id="IPR000192">
    <property type="entry name" value="Aminotrans_V_dom"/>
</dbReference>
<name>A0ABR7EHM2_9FIRM</name>
<keyword evidence="2" id="KW-0663">Pyridoxal phosphate</keyword>
<sequence>MIREIYLDNAATTRPLEELKEIYTAYAADAWQNPSALYACATRVQKQIDDAKGTLLRVFGGQGHKCFFTSCGSESANTVILRGAKQKKNMHYVCGGAEHPCVEESFKFLQNAGYGVTFVPTNKNGVVSPEAVANAVTEDTALVSIMHVNNETGAKNDIERIAALVKAKNPHAMFHSDGVQAFCKERLQNTSNIDYYTVSAHKLHAHKGTGAVFYKDHTPLKPYILGGGQENGLRSGTQNTLGILSFAAAAEYFETMVDPGHVHILKEIFLNECSNIPDVEVLSPENEADACAHIVNISVLGVNGETLLHTLEAAGVYISTGSACSSKKGKSRIAAALGLSQEEAAGAVRISFSPFNTEEEVRFAAREIEKNAAVLRKFMRK</sequence>
<evidence type="ECO:0000313" key="4">
    <source>
        <dbReference type="EMBL" id="MBC5649290.1"/>
    </source>
</evidence>
<dbReference type="Gene3D" id="1.10.260.50">
    <property type="match status" value="1"/>
</dbReference>
<dbReference type="Proteomes" id="UP000606889">
    <property type="component" value="Unassembled WGS sequence"/>
</dbReference>
<evidence type="ECO:0000256" key="1">
    <source>
        <dbReference type="ARBA" id="ARBA00001933"/>
    </source>
</evidence>
<dbReference type="PANTHER" id="PTHR11601">
    <property type="entry name" value="CYSTEINE DESULFURYLASE FAMILY MEMBER"/>
    <property type="match status" value="1"/>
</dbReference>
<accession>A0ABR7EHM2</accession>
<feature type="domain" description="Aminotransferase class V" evidence="3">
    <location>
        <begin position="5"/>
        <end position="361"/>
    </location>
</feature>
<dbReference type="Pfam" id="PF00266">
    <property type="entry name" value="Aminotran_5"/>
    <property type="match status" value="1"/>
</dbReference>
<keyword evidence="5" id="KW-1185">Reference proteome</keyword>
<dbReference type="InterPro" id="IPR015424">
    <property type="entry name" value="PyrdxlP-dep_Trfase"/>
</dbReference>
<dbReference type="InterPro" id="IPR016454">
    <property type="entry name" value="Cysteine_dSase"/>
</dbReference>
<dbReference type="Gene3D" id="3.90.1150.10">
    <property type="entry name" value="Aspartate Aminotransferase, domain 1"/>
    <property type="match status" value="1"/>
</dbReference>
<comment type="cofactor">
    <cofactor evidence="1">
        <name>pyridoxal 5'-phosphate</name>
        <dbReference type="ChEBI" id="CHEBI:597326"/>
    </cofactor>
</comment>
<dbReference type="RefSeq" id="WP_186858729.1">
    <property type="nucleotide sequence ID" value="NZ_JACOON010000007.1"/>
</dbReference>
<dbReference type="PANTHER" id="PTHR11601:SF50">
    <property type="entry name" value="CYSTEINE DESULFURASE ISCS 2-RELATED"/>
    <property type="match status" value="1"/>
</dbReference>
<dbReference type="InterPro" id="IPR015421">
    <property type="entry name" value="PyrdxlP-dep_Trfase_major"/>
</dbReference>
<dbReference type="SUPFAM" id="SSF53383">
    <property type="entry name" value="PLP-dependent transferases"/>
    <property type="match status" value="1"/>
</dbReference>
<organism evidence="4 5">
    <name type="scientific">Christensenella tenuis</name>
    <dbReference type="NCBI Taxonomy" id="2763033"/>
    <lineage>
        <taxon>Bacteria</taxon>
        <taxon>Bacillati</taxon>
        <taxon>Bacillota</taxon>
        <taxon>Clostridia</taxon>
        <taxon>Christensenellales</taxon>
        <taxon>Christensenellaceae</taxon>
        <taxon>Christensenella</taxon>
    </lineage>
</organism>
<dbReference type="PIRSF" id="PIRSF005572">
    <property type="entry name" value="NifS"/>
    <property type="match status" value="1"/>
</dbReference>
<evidence type="ECO:0000256" key="2">
    <source>
        <dbReference type="ARBA" id="ARBA00022898"/>
    </source>
</evidence>
<dbReference type="Gene3D" id="3.40.640.10">
    <property type="entry name" value="Type I PLP-dependent aspartate aminotransferase-like (Major domain)"/>
    <property type="match status" value="1"/>
</dbReference>
<proteinExistence type="predicted"/>
<reference evidence="4 5" key="1">
    <citation type="submission" date="2020-08" db="EMBL/GenBank/DDBJ databases">
        <title>Genome public.</title>
        <authorList>
            <person name="Liu C."/>
            <person name="Sun Q."/>
        </authorList>
    </citation>
    <scope>NUCLEOTIDE SEQUENCE [LARGE SCALE GENOMIC DNA]</scope>
    <source>
        <strain evidence="4 5">NSJ-35</strain>
    </source>
</reference>
<evidence type="ECO:0000313" key="5">
    <source>
        <dbReference type="Proteomes" id="UP000606889"/>
    </source>
</evidence>
<dbReference type="InterPro" id="IPR015422">
    <property type="entry name" value="PyrdxlP-dep_Trfase_small"/>
</dbReference>